<evidence type="ECO:0000259" key="4">
    <source>
        <dbReference type="SMART" id="SM01360"/>
    </source>
</evidence>
<keyword evidence="3" id="KW-0732">Signal</keyword>
<feature type="chain" id="PRO_5047237539" evidence="3">
    <location>
        <begin position="25"/>
        <end position="1893"/>
    </location>
</feature>
<evidence type="ECO:0000256" key="3">
    <source>
        <dbReference type="SAM" id="SignalP"/>
    </source>
</evidence>
<name>A0ABM8D959_9GAMM</name>
<feature type="region of interest" description="Disordered" evidence="2">
    <location>
        <begin position="1110"/>
        <end position="1130"/>
    </location>
</feature>
<dbReference type="SUPFAM" id="SSF48239">
    <property type="entry name" value="Terpenoid cyclases/Protein prenyltransferases"/>
    <property type="match status" value="1"/>
</dbReference>
<evidence type="ECO:0000256" key="2">
    <source>
        <dbReference type="SAM" id="MobiDB-lite"/>
    </source>
</evidence>
<feature type="region of interest" description="Disordered" evidence="2">
    <location>
        <begin position="1170"/>
        <end position="1195"/>
    </location>
</feature>
<dbReference type="Pfam" id="PF01835">
    <property type="entry name" value="MG2"/>
    <property type="match status" value="1"/>
</dbReference>
<dbReference type="InterPro" id="IPR041246">
    <property type="entry name" value="Bact_MG10"/>
</dbReference>
<reference evidence="5 6" key="1">
    <citation type="journal article" date="2023" name="Int. J. Syst. Evol. Microbiol.">
        <title>Physiological and genomic analyses of cobalamin (vitamin B12)-auxotrophy of Lysobacter auxotrophicus sp. nov., a methionine-auxotrophic chitinolytic bacterium isolated from chitin-treated soil.</title>
        <authorList>
            <person name="Saito A."/>
            <person name="Dohra H."/>
            <person name="Hamada M."/>
            <person name="Moriuchi R."/>
            <person name="Kotsuchibashi Y."/>
            <person name="Mori K."/>
        </authorList>
    </citation>
    <scope>NUCLEOTIDE SEQUENCE [LARGE SCALE GENOMIC DNA]</scope>
    <source>
        <strain evidence="5 6">5-21a</strain>
    </source>
</reference>
<sequence length="1893" mass="204397">MFRKTLVVGCLAAVFCFAHLPARAQGSVPEARFTASDQLVIDFPQAVQAWDNRVGDAGVRLQPDQPRTCRWDSETRLACAFETAPKGATRYRIDLDAGLKTWDGKRLPARTLFAETARPTVRASIDEWRHGAPSITVWSSAQVAPKALQAALRLRIDGEAVALPLPTRLASERWQRGFARFRIHLPRIDGANRTLQLDVAPGLRSTEGPLPGTQEATLLKALANEPFAVRRLVCPRREGLVDAPNRGGSILARCLPGAPIRLEFSRRLPLQARDTVTRQLPAGLTVAPQRWWHSASTDGVQRAPGDWLALEAQAAHDAYALALGDLRGEDNERLAPVRIDVQTDAALPQLVAPRTAALLVSGAPSSARLKAINAGDIAIDVDGVGARARHETVHVRGMKDATVEAASSVARRTLADGGWVSWTPERTERRAGDFDGSTGPVQFAAPAFDLYTVRGVREVLVWANEWERDAAVSGADVELLLRERAEDGFRVVARGTTSKDGVALLRLPDDVVLPQNDDEPSKATWLVRARQRWHGRRAVLPLETGWSGQLGHALRRVTWGVSDRPMYRPGDTVHYRLWRRDRNGARLQAVGAEAPLTLRLHDDNEGKTITQWQAIPSAAGDIAGELRLPIHLTDGTYCIGAPGERGYGAEGACFYVGVYRAQDLWAELSVTPGVLRDGQRFTAWLRAGYYSGGTAAGIAIKNLELTIEPFGFAEAYPDYAAYRFINSDDDAYERVSIDVDAASADDTLDREGRSQLDATLPGDSNPRRPPFGMLALSTEVAPQGREGTVASDSSVLYARYPAFVGLRTLPAWPRGDAPIQLEGVVVDAAGHAMPDAAITVDVEFLSLADDDANTRRLTQCALRAGVATRCDFPRPGSGLYRFTAHSGDAAPVQLDRYLWLGGESMQADIDETALEIAAEADGATLQATLRQPFERARALFVIASHDRIEDYRVETVAGNVAQFELPRVDSPHSQVHVYVRDADLEVSDGQDDERTPVEVETADARVPTLPEPDAKPAPVSVRFEPGRTEPGMQARVVLHNDSAAERDVALSVMDDALRSLAQRWLEYANPHGASLLGALGHGGRLDPAGFGDFVDDAKWRYLLPWPEDTRGSDSGAASWNGTPLPPPPGEPPVIVDDPSPLDAPAGFNEVAGNTTLDRIEVTGSRITRAQLESREAKAPDGTLKAPEQRGNESRDAQALARVRTRFADTAAWHPDLRLAPGETRIVEVTLPDNLTRWRAVVWSSDADDGFAMTEATLETGLPLEARLQAPVRLYPGDQSRLIAHVRQTGDNATDVQAALRFEGANAPTDRQATLRLAPGGQGSFGSVIAPQEVGTITAVASASSADAHDAVAQPIEVATPRIAARKVLAGWLGDAPVELDIPTLPANASDASVHVSLQHGVAGMVEDWTRYMQAYPHRCWEQILSRAVAAALALQRGDTTWSDASAVVREAIDNAAVFQDSDGGFRYFTGAHDWSDPASKTVLTAYTVEAFAVLRSLGHPVQDAIEKNAAGFLEHVKPLAEPGESRDAATLALSRFAFAAAVRTDVEPAQLDALWRQWDRLPLSAQVATARALEGNAHAAATQAKQRLIATTAEHGGARSFRAADWQDQWMSSDLREQCNLIALLDRKPDAATAEVRRTLVAGLMDLYGGTRSVDTQSGATCLMALQRNARDAGGDTAARVELGSAQGELRLRSGERNTQWVAPLAQAGQLRIAAAPGSSGETPTGFIAELRYQEDARVAQASAIGLAIARRYAVFRSGEWQLLRGGAVREGEWIRITLAIDNSATRRFIAITDQVPGGLRPTDLSLSGVVVRDIERVSDTGSGAFATRRLDARAPKFYAETLPAGHHEVHYFALAGNGGDYLAAPAVAEPMYGGAGTARTAAARIRIVAQER</sequence>
<gene>
    <name evidence="5" type="ORF">LA521A_02820</name>
</gene>
<dbReference type="SMART" id="SM01360">
    <property type="entry name" value="A2M"/>
    <property type="match status" value="1"/>
</dbReference>
<dbReference type="Gene3D" id="1.50.10.20">
    <property type="match status" value="1"/>
</dbReference>
<organism evidence="5 6">
    <name type="scientific">Lysobacter auxotrophicus</name>
    <dbReference type="NCBI Taxonomy" id="2992573"/>
    <lineage>
        <taxon>Bacteria</taxon>
        <taxon>Pseudomonadati</taxon>
        <taxon>Pseudomonadota</taxon>
        <taxon>Gammaproteobacteria</taxon>
        <taxon>Lysobacterales</taxon>
        <taxon>Lysobacteraceae</taxon>
        <taxon>Lysobacter</taxon>
    </lineage>
</organism>
<dbReference type="Pfam" id="PF17973">
    <property type="entry name" value="bMG10"/>
    <property type="match status" value="1"/>
</dbReference>
<accession>A0ABM8D959</accession>
<dbReference type="Pfam" id="PF00207">
    <property type="entry name" value="A2M"/>
    <property type="match status" value="1"/>
</dbReference>
<evidence type="ECO:0000313" key="6">
    <source>
        <dbReference type="Proteomes" id="UP001317822"/>
    </source>
</evidence>
<dbReference type="InterPro" id="IPR001599">
    <property type="entry name" value="Macroglobln_a2"/>
</dbReference>
<comment type="similarity">
    <text evidence="1">Belongs to the protease inhibitor I39 (alpha-2-macroglobulin) family. Bacterial alpha-2-macroglobulin subfamily.</text>
</comment>
<evidence type="ECO:0000313" key="5">
    <source>
        <dbReference type="EMBL" id="BDU15081.1"/>
    </source>
</evidence>
<dbReference type="RefSeq" id="WP_281780610.1">
    <property type="nucleotide sequence ID" value="NZ_AP027041.1"/>
</dbReference>
<dbReference type="Proteomes" id="UP001317822">
    <property type="component" value="Chromosome"/>
</dbReference>
<protein>
    <submittedName>
        <fullName evidence="5">MG2 domain-containing protein</fullName>
    </submittedName>
</protein>
<dbReference type="InterPro" id="IPR008930">
    <property type="entry name" value="Terpenoid_cyclase/PrenylTrfase"/>
</dbReference>
<dbReference type="EMBL" id="AP027041">
    <property type="protein sequence ID" value="BDU15081.1"/>
    <property type="molecule type" value="Genomic_DNA"/>
</dbReference>
<proteinExistence type="inferred from homology"/>
<feature type="domain" description="Alpha-2-macroglobulin" evidence="4">
    <location>
        <begin position="1209"/>
        <end position="1299"/>
    </location>
</feature>
<dbReference type="PANTHER" id="PTHR40094:SF1">
    <property type="entry name" value="UBIQUITIN DOMAIN-CONTAINING PROTEIN"/>
    <property type="match status" value="1"/>
</dbReference>
<dbReference type="InterPro" id="IPR002890">
    <property type="entry name" value="MG2"/>
</dbReference>
<keyword evidence="6" id="KW-1185">Reference proteome</keyword>
<evidence type="ECO:0000256" key="1">
    <source>
        <dbReference type="ARBA" id="ARBA00010556"/>
    </source>
</evidence>
<dbReference type="Gene3D" id="2.20.130.20">
    <property type="match status" value="1"/>
</dbReference>
<feature type="compositionally biased region" description="Basic and acidic residues" evidence="2">
    <location>
        <begin position="1186"/>
        <end position="1195"/>
    </location>
</feature>
<dbReference type="Gene3D" id="2.60.40.1930">
    <property type="match status" value="1"/>
</dbReference>
<feature type="signal peptide" evidence="3">
    <location>
        <begin position="1"/>
        <end position="24"/>
    </location>
</feature>
<feature type="region of interest" description="Disordered" evidence="2">
    <location>
        <begin position="746"/>
        <end position="771"/>
    </location>
</feature>
<dbReference type="PANTHER" id="PTHR40094">
    <property type="entry name" value="ALPHA-2-MACROGLOBULIN HOMOLOG"/>
    <property type="match status" value="1"/>
</dbReference>
<dbReference type="InterPro" id="IPR051802">
    <property type="entry name" value="YfhM-like"/>
</dbReference>